<accession>A0A9W9YI73</accession>
<organism evidence="1 2">
    <name type="scientific">Desmophyllum pertusum</name>
    <dbReference type="NCBI Taxonomy" id="174260"/>
    <lineage>
        <taxon>Eukaryota</taxon>
        <taxon>Metazoa</taxon>
        <taxon>Cnidaria</taxon>
        <taxon>Anthozoa</taxon>
        <taxon>Hexacorallia</taxon>
        <taxon>Scleractinia</taxon>
        <taxon>Caryophylliina</taxon>
        <taxon>Caryophylliidae</taxon>
        <taxon>Desmophyllum</taxon>
    </lineage>
</organism>
<dbReference type="Proteomes" id="UP001163046">
    <property type="component" value="Unassembled WGS sequence"/>
</dbReference>
<proteinExistence type="predicted"/>
<protein>
    <submittedName>
        <fullName evidence="1">Uncharacterized protein</fullName>
    </submittedName>
</protein>
<dbReference type="EMBL" id="MU827358">
    <property type="protein sequence ID" value="KAJ7351691.1"/>
    <property type="molecule type" value="Genomic_DNA"/>
</dbReference>
<evidence type="ECO:0000313" key="2">
    <source>
        <dbReference type="Proteomes" id="UP001163046"/>
    </source>
</evidence>
<reference evidence="1" key="1">
    <citation type="submission" date="2023-01" db="EMBL/GenBank/DDBJ databases">
        <title>Genome assembly of the deep-sea coral Lophelia pertusa.</title>
        <authorList>
            <person name="Herrera S."/>
            <person name="Cordes E."/>
        </authorList>
    </citation>
    <scope>NUCLEOTIDE SEQUENCE</scope>
    <source>
        <strain evidence="1">USNM1676648</strain>
        <tissue evidence="1">Polyp</tissue>
    </source>
</reference>
<keyword evidence="2" id="KW-1185">Reference proteome</keyword>
<comment type="caution">
    <text evidence="1">The sequence shown here is derived from an EMBL/GenBank/DDBJ whole genome shotgun (WGS) entry which is preliminary data.</text>
</comment>
<evidence type="ECO:0000313" key="1">
    <source>
        <dbReference type="EMBL" id="KAJ7351691.1"/>
    </source>
</evidence>
<sequence length="117" mass="13452">MNQKTKLFVFAPNTEIENKAKADAVRDFFYKKFHVRFGGGPAEQRWAWVFCGPLHIYFTYKLTGKAKGYELTPKTETFAIEEKNKRFFPVKMYDGIVEWGKQALSSSLRLPGAGPVH</sequence>
<dbReference type="AlphaFoldDB" id="A0A9W9YI73"/>
<name>A0A9W9YI73_9CNID</name>
<gene>
    <name evidence="1" type="ORF">OS493_035951</name>
</gene>